<dbReference type="EMBL" id="DWZD01000041">
    <property type="protein sequence ID" value="HJA79372.1"/>
    <property type="molecule type" value="Genomic_DNA"/>
</dbReference>
<comment type="caution">
    <text evidence="2">The sequence shown here is derived from an EMBL/GenBank/DDBJ whole genome shotgun (WGS) entry which is preliminary data.</text>
</comment>
<reference evidence="2" key="2">
    <citation type="submission" date="2021-04" db="EMBL/GenBank/DDBJ databases">
        <authorList>
            <person name="Gilroy R."/>
        </authorList>
    </citation>
    <scope>NUCLEOTIDE SEQUENCE</scope>
    <source>
        <strain evidence="2">5032</strain>
    </source>
</reference>
<evidence type="ECO:0000256" key="1">
    <source>
        <dbReference type="SAM" id="MobiDB-lite"/>
    </source>
</evidence>
<gene>
    <name evidence="2" type="ORF">H9784_07390</name>
</gene>
<feature type="region of interest" description="Disordered" evidence="1">
    <location>
        <begin position="74"/>
        <end position="95"/>
    </location>
</feature>
<protein>
    <submittedName>
        <fullName evidence="2">Uncharacterized protein</fullName>
    </submittedName>
</protein>
<sequence length="95" mass="10445">MKPGAPRPGSIFGGLGRLFKRPRPLPRMRLTHEFTDSEFTENEFALDGREPLPEWDGVAVPLEALLDASEARMRRAAEARRAGANGSAPDETEQA</sequence>
<organism evidence="2 3">
    <name type="scientific">Candidatus Desulfovibrio intestinavium</name>
    <dbReference type="NCBI Taxonomy" id="2838534"/>
    <lineage>
        <taxon>Bacteria</taxon>
        <taxon>Pseudomonadati</taxon>
        <taxon>Thermodesulfobacteriota</taxon>
        <taxon>Desulfovibrionia</taxon>
        <taxon>Desulfovibrionales</taxon>
        <taxon>Desulfovibrionaceae</taxon>
        <taxon>Desulfovibrio</taxon>
    </lineage>
</organism>
<accession>A0A9D2HNF9</accession>
<reference evidence="2" key="1">
    <citation type="journal article" date="2021" name="PeerJ">
        <title>Extensive microbial diversity within the chicken gut microbiome revealed by metagenomics and culture.</title>
        <authorList>
            <person name="Gilroy R."/>
            <person name="Ravi A."/>
            <person name="Getino M."/>
            <person name="Pursley I."/>
            <person name="Horton D.L."/>
            <person name="Alikhan N.F."/>
            <person name="Baker D."/>
            <person name="Gharbi K."/>
            <person name="Hall N."/>
            <person name="Watson M."/>
            <person name="Adriaenssens E.M."/>
            <person name="Foster-Nyarko E."/>
            <person name="Jarju S."/>
            <person name="Secka A."/>
            <person name="Antonio M."/>
            <person name="Oren A."/>
            <person name="Chaudhuri R.R."/>
            <person name="La Ragione R."/>
            <person name="Hildebrand F."/>
            <person name="Pallen M.J."/>
        </authorList>
    </citation>
    <scope>NUCLEOTIDE SEQUENCE</scope>
    <source>
        <strain evidence="2">5032</strain>
    </source>
</reference>
<name>A0A9D2HNF9_9BACT</name>
<dbReference type="AlphaFoldDB" id="A0A9D2HNF9"/>
<evidence type="ECO:0000313" key="2">
    <source>
        <dbReference type="EMBL" id="HJA79372.1"/>
    </source>
</evidence>
<evidence type="ECO:0000313" key="3">
    <source>
        <dbReference type="Proteomes" id="UP000823821"/>
    </source>
</evidence>
<dbReference type="Proteomes" id="UP000823821">
    <property type="component" value="Unassembled WGS sequence"/>
</dbReference>
<proteinExistence type="predicted"/>